<dbReference type="EMBL" id="VIKR01000001">
    <property type="protein sequence ID" value="TQV77325.1"/>
    <property type="molecule type" value="Genomic_DNA"/>
</dbReference>
<dbReference type="InterPro" id="IPR050742">
    <property type="entry name" value="Helicase_Restrict-Modif_Enz"/>
</dbReference>
<dbReference type="AlphaFoldDB" id="A0A545TJC9"/>
<dbReference type="Proteomes" id="UP000317839">
    <property type="component" value="Unassembled WGS sequence"/>
</dbReference>
<dbReference type="GO" id="GO:0005829">
    <property type="term" value="C:cytosol"/>
    <property type="evidence" value="ECO:0007669"/>
    <property type="project" value="TreeGrafter"/>
</dbReference>
<evidence type="ECO:0000313" key="3">
    <source>
        <dbReference type="Proteomes" id="UP000317839"/>
    </source>
</evidence>
<proteinExistence type="predicted"/>
<dbReference type="PANTHER" id="PTHR47396:SF1">
    <property type="entry name" value="ATP-DEPENDENT HELICASE IRC3-RELATED"/>
    <property type="match status" value="1"/>
</dbReference>
<dbReference type="Pfam" id="PF04851">
    <property type="entry name" value="ResIII"/>
    <property type="match status" value="1"/>
</dbReference>
<dbReference type="OrthoDB" id="5165890at2"/>
<organism evidence="2 3">
    <name type="scientific">Aliikangiella marina</name>
    <dbReference type="NCBI Taxonomy" id="1712262"/>
    <lineage>
        <taxon>Bacteria</taxon>
        <taxon>Pseudomonadati</taxon>
        <taxon>Pseudomonadota</taxon>
        <taxon>Gammaproteobacteria</taxon>
        <taxon>Oceanospirillales</taxon>
        <taxon>Pleioneaceae</taxon>
        <taxon>Aliikangiella</taxon>
    </lineage>
</organism>
<dbReference type="Gene3D" id="3.40.50.300">
    <property type="entry name" value="P-loop containing nucleotide triphosphate hydrolases"/>
    <property type="match status" value="2"/>
</dbReference>
<dbReference type="RefSeq" id="WP_142940896.1">
    <property type="nucleotide sequence ID" value="NZ_VIKR01000001.1"/>
</dbReference>
<keyword evidence="3" id="KW-1185">Reference proteome</keyword>
<dbReference type="GO" id="GO:0003677">
    <property type="term" value="F:DNA binding"/>
    <property type="evidence" value="ECO:0007669"/>
    <property type="project" value="InterPro"/>
</dbReference>
<dbReference type="GO" id="GO:0016787">
    <property type="term" value="F:hydrolase activity"/>
    <property type="evidence" value="ECO:0007669"/>
    <property type="project" value="InterPro"/>
</dbReference>
<evidence type="ECO:0000313" key="2">
    <source>
        <dbReference type="EMBL" id="TQV77325.1"/>
    </source>
</evidence>
<feature type="domain" description="Helicase/UvrB N-terminal" evidence="1">
    <location>
        <begin position="1"/>
        <end position="155"/>
    </location>
</feature>
<protein>
    <submittedName>
        <fullName evidence="2">Diguanylate cyclase</fullName>
    </submittedName>
</protein>
<dbReference type="PANTHER" id="PTHR47396">
    <property type="entry name" value="TYPE I RESTRICTION ENZYME ECOKI R PROTEIN"/>
    <property type="match status" value="1"/>
</dbReference>
<dbReference type="SUPFAM" id="SSF52540">
    <property type="entry name" value="P-loop containing nucleoside triphosphate hydrolases"/>
    <property type="match status" value="2"/>
</dbReference>
<dbReference type="GO" id="GO:0005524">
    <property type="term" value="F:ATP binding"/>
    <property type="evidence" value="ECO:0007669"/>
    <property type="project" value="InterPro"/>
</dbReference>
<name>A0A545TJC9_9GAMM</name>
<gene>
    <name evidence="2" type="ORF">FLL45_05105</name>
</gene>
<evidence type="ECO:0000259" key="1">
    <source>
        <dbReference type="Pfam" id="PF04851"/>
    </source>
</evidence>
<comment type="caution">
    <text evidence="2">The sequence shown here is derived from an EMBL/GenBank/DDBJ whole genome shotgun (WGS) entry which is preliminary data.</text>
</comment>
<dbReference type="InterPro" id="IPR027417">
    <property type="entry name" value="P-loop_NTPase"/>
</dbReference>
<dbReference type="InterPro" id="IPR006935">
    <property type="entry name" value="Helicase/UvrB_N"/>
</dbReference>
<reference evidence="2 3" key="1">
    <citation type="submission" date="2019-06" db="EMBL/GenBank/DDBJ databases">
        <title>Draft genome of Aliikangiella marina GYP-15.</title>
        <authorList>
            <person name="Wang G."/>
        </authorList>
    </citation>
    <scope>NUCLEOTIDE SEQUENCE [LARGE SCALE GENOMIC DNA]</scope>
    <source>
        <strain evidence="2 3">GYP-15</strain>
    </source>
</reference>
<sequence length="466" mass="53058">MKLRHWQSECATRALHHYHTKNQHFFCLATPGAGKSIMAAEVAKQLRERNDIDFILCFSPSKTVCLSLESTFSQYLGVQFDGLMGAVGRSVTYQNMAFFGDSFWQLFANFRVFVVFDEIHHCAGNSLENANSWGAEIITKIRDSAAFTLSLSGTPWRSNQTPIVLGRYIEPDFTLECDYVYGVRKAIEDKVCRQPTLVLMDNNEIRITDADSQTSRYGSLQEVLNETDCNYQSILHTPSALKQILKRANQTLNRIRCENVNAAGLVVASSIAHAELIQQQMSLIGETAELVTYRSPDAPKTIEAFKSNDVKWIISIGMISEGTDIPRLQVCCHLSRVKTELYFRQVLGRILRRNHTQNQEAWLYTFAEANLSKFAHRLEQEVPESNIVLKEQLWPSDDSEHFVESDQIQELSSPSNLLIPPPEFEMEDTFLGNSLNLDSYHQQIEPKLDFTGDFREKVVESYNSPF</sequence>
<accession>A0A545TJC9</accession>